<feature type="transmembrane region" description="Helical" evidence="1">
    <location>
        <begin position="31"/>
        <end position="56"/>
    </location>
</feature>
<comment type="caution">
    <text evidence="2">The sequence shown here is derived from an EMBL/GenBank/DDBJ whole genome shotgun (WGS) entry which is preliminary data.</text>
</comment>
<keyword evidence="1" id="KW-1133">Transmembrane helix</keyword>
<organism evidence="2">
    <name type="scientific">Menopon gallinae</name>
    <name type="common">poultry shaft louse</name>
    <dbReference type="NCBI Taxonomy" id="328185"/>
    <lineage>
        <taxon>Eukaryota</taxon>
        <taxon>Metazoa</taxon>
        <taxon>Ecdysozoa</taxon>
        <taxon>Arthropoda</taxon>
        <taxon>Hexapoda</taxon>
        <taxon>Insecta</taxon>
        <taxon>Pterygota</taxon>
        <taxon>Neoptera</taxon>
        <taxon>Paraneoptera</taxon>
        <taxon>Psocodea</taxon>
        <taxon>Troctomorpha</taxon>
        <taxon>Phthiraptera</taxon>
        <taxon>Amblycera</taxon>
        <taxon>Menoponidae</taxon>
        <taxon>Menopon</taxon>
    </lineage>
</organism>
<evidence type="ECO:0000256" key="1">
    <source>
        <dbReference type="SAM" id="Phobius"/>
    </source>
</evidence>
<keyword evidence="1" id="KW-0472">Membrane</keyword>
<accession>A0AAW2I1C2</accession>
<protein>
    <submittedName>
        <fullName evidence="2">Uncharacterized protein</fullName>
    </submittedName>
</protein>
<dbReference type="EMBL" id="JARGDH010000002">
    <property type="protein sequence ID" value="KAL0275974.1"/>
    <property type="molecule type" value="Genomic_DNA"/>
</dbReference>
<keyword evidence="1" id="KW-0812">Transmembrane</keyword>
<gene>
    <name evidence="2" type="ORF">PYX00_003665</name>
</gene>
<sequence length="121" mass="13645">MVEKITDLSKDRILTVLNRMELPCRISPEKIIIYGFFFLGIVAFVNWFLSFTIIIIKPVLYAVLMLVAVRPELMKFITNDSTVIKIIETLKCFFGAIAGGILDLVQGYITSIGSTDSHQDK</sequence>
<reference evidence="2" key="1">
    <citation type="journal article" date="2024" name="Gigascience">
        <title>Chromosome-level genome of the poultry shaft louse Menopon gallinae provides insight into the host-switching and adaptive evolution of parasitic lice.</title>
        <authorList>
            <person name="Xu Y."/>
            <person name="Ma L."/>
            <person name="Liu S."/>
            <person name="Liang Y."/>
            <person name="Liu Q."/>
            <person name="He Z."/>
            <person name="Tian L."/>
            <person name="Duan Y."/>
            <person name="Cai W."/>
            <person name="Li H."/>
            <person name="Song F."/>
        </authorList>
    </citation>
    <scope>NUCLEOTIDE SEQUENCE</scope>
    <source>
        <strain evidence="2">Cailab_2023a</strain>
    </source>
</reference>
<evidence type="ECO:0000313" key="2">
    <source>
        <dbReference type="EMBL" id="KAL0275974.1"/>
    </source>
</evidence>
<dbReference type="AlphaFoldDB" id="A0AAW2I1C2"/>
<name>A0AAW2I1C2_9NEOP</name>
<proteinExistence type="predicted"/>